<sequence length="567" mass="64919">MSKILRSFYHNLKEPVIIYDINENFLHYNKAFAKAFSRLDGSLGLDALKKINYKFYCDICLLETSELMSYSPVIAAIKANTDFTTYALYQLEERKFLYYVIKSFTFKKYKVVYFYDVTKELELEKLKKENEALKIQNLEFSNTNSKAQNQALKMALLNRISTSIRETLDVKSLIKTALRELSIIFGAHKVYYANEIKEKFRVEYVYPSSFLNQTGEVLSYDKKVLKDIFEGKNSFQFCLIEHNDSKEPLKAPLNRIIMPIIKSSEVLGIIVIFTPKKEISEIEKELLVGISGQISSAIFQVILFNQVTKKKEELETAIKELKETQLQLINAEKMASLGQLIASVAHEINTPLASISANNEIAKKIYESDEIDREILKDLNSIDTEAIKRITNLVRSLKRFVRLDETVQQEANINQELDLTLDLLKHKTKKGIQIIKNYGTLPLIKCYPNMLNQVFLNILMNSIQSLEKKTQKIGEYGAAVEITTKAQDNKLFVSIKDNGLGIDEKSKKKIFQAGFTTKKIGEGTGLGLAICKKIVEKHKGEIFFTSQKQDKTKPDTFCTEFCVVIPY</sequence>
<dbReference type="PRINTS" id="PR00344">
    <property type="entry name" value="BCTRLSENSOR"/>
</dbReference>
<protein>
    <recommendedName>
        <fullName evidence="2">histidine kinase</fullName>
        <ecNumber evidence="2">2.7.13.3</ecNumber>
    </recommendedName>
</protein>
<keyword evidence="3" id="KW-0597">Phosphoprotein</keyword>
<evidence type="ECO:0000256" key="3">
    <source>
        <dbReference type="ARBA" id="ARBA00022553"/>
    </source>
</evidence>
<accession>A0A9D1JY81</accession>
<dbReference type="SUPFAM" id="SSF55874">
    <property type="entry name" value="ATPase domain of HSP90 chaperone/DNA topoisomerase II/histidine kinase"/>
    <property type="match status" value="1"/>
</dbReference>
<dbReference type="GO" id="GO:0000155">
    <property type="term" value="F:phosphorelay sensor kinase activity"/>
    <property type="evidence" value="ECO:0007669"/>
    <property type="project" value="InterPro"/>
</dbReference>
<feature type="domain" description="Histidine kinase" evidence="5">
    <location>
        <begin position="343"/>
        <end position="567"/>
    </location>
</feature>
<gene>
    <name evidence="6" type="ORF">IAA86_07380</name>
</gene>
<dbReference type="EC" id="2.7.13.3" evidence="2"/>
<organism evidence="6 7">
    <name type="scientific">Candidatus Galligastranaerophilus intestinavium</name>
    <dbReference type="NCBI Taxonomy" id="2840836"/>
    <lineage>
        <taxon>Bacteria</taxon>
        <taxon>Candidatus Galligastranaerophilus</taxon>
    </lineage>
</organism>
<evidence type="ECO:0000256" key="4">
    <source>
        <dbReference type="SAM" id="Coils"/>
    </source>
</evidence>
<evidence type="ECO:0000313" key="6">
    <source>
        <dbReference type="EMBL" id="HIS74826.1"/>
    </source>
</evidence>
<keyword evidence="6" id="KW-0418">Kinase</keyword>
<dbReference type="InterPro" id="IPR029016">
    <property type="entry name" value="GAF-like_dom_sf"/>
</dbReference>
<evidence type="ECO:0000313" key="7">
    <source>
        <dbReference type="Proteomes" id="UP000886865"/>
    </source>
</evidence>
<dbReference type="Pfam" id="PF00512">
    <property type="entry name" value="HisKA"/>
    <property type="match status" value="1"/>
</dbReference>
<dbReference type="CDD" id="cd00082">
    <property type="entry name" value="HisKA"/>
    <property type="match status" value="1"/>
</dbReference>
<dbReference type="SMART" id="SM00388">
    <property type="entry name" value="HisKA"/>
    <property type="match status" value="1"/>
</dbReference>
<keyword evidence="4" id="KW-0175">Coiled coil</keyword>
<dbReference type="InterPro" id="IPR036097">
    <property type="entry name" value="HisK_dim/P_sf"/>
</dbReference>
<dbReference type="InterPro" id="IPR003661">
    <property type="entry name" value="HisK_dim/P_dom"/>
</dbReference>
<dbReference type="InterPro" id="IPR004358">
    <property type="entry name" value="Sig_transdc_His_kin-like_C"/>
</dbReference>
<dbReference type="InterPro" id="IPR003594">
    <property type="entry name" value="HATPase_dom"/>
</dbReference>
<dbReference type="InterPro" id="IPR005467">
    <property type="entry name" value="His_kinase_dom"/>
</dbReference>
<dbReference type="PANTHER" id="PTHR43065">
    <property type="entry name" value="SENSOR HISTIDINE KINASE"/>
    <property type="match status" value="1"/>
</dbReference>
<dbReference type="Gene3D" id="3.30.450.40">
    <property type="match status" value="1"/>
</dbReference>
<keyword evidence="6" id="KW-0808">Transferase</keyword>
<dbReference type="SMART" id="SM00387">
    <property type="entry name" value="HATPase_c"/>
    <property type="match status" value="1"/>
</dbReference>
<dbReference type="AlphaFoldDB" id="A0A9D1JY81"/>
<dbReference type="Gene3D" id="1.10.287.130">
    <property type="match status" value="1"/>
</dbReference>
<dbReference type="PANTHER" id="PTHR43065:SF48">
    <property type="entry name" value="HISTIDINE KINASE"/>
    <property type="match status" value="1"/>
</dbReference>
<comment type="catalytic activity">
    <reaction evidence="1">
        <text>ATP + protein L-histidine = ADP + protein N-phospho-L-histidine.</text>
        <dbReference type="EC" id="2.7.13.3"/>
    </reaction>
</comment>
<dbReference type="InterPro" id="IPR036890">
    <property type="entry name" value="HATPase_C_sf"/>
</dbReference>
<name>A0A9D1JY81_9BACT</name>
<reference evidence="6" key="2">
    <citation type="journal article" date="2021" name="PeerJ">
        <title>Extensive microbial diversity within the chicken gut microbiome revealed by metagenomics and culture.</title>
        <authorList>
            <person name="Gilroy R."/>
            <person name="Ravi A."/>
            <person name="Getino M."/>
            <person name="Pursley I."/>
            <person name="Horton D.L."/>
            <person name="Alikhan N.F."/>
            <person name="Baker D."/>
            <person name="Gharbi K."/>
            <person name="Hall N."/>
            <person name="Watson M."/>
            <person name="Adriaenssens E.M."/>
            <person name="Foster-Nyarko E."/>
            <person name="Jarju S."/>
            <person name="Secka A."/>
            <person name="Antonio M."/>
            <person name="Oren A."/>
            <person name="Chaudhuri R.R."/>
            <person name="La Ragione R."/>
            <person name="Hildebrand F."/>
            <person name="Pallen M.J."/>
        </authorList>
    </citation>
    <scope>NUCLEOTIDE SEQUENCE</scope>
    <source>
        <strain evidence="6">CHK152-2871</strain>
    </source>
</reference>
<feature type="coiled-coil region" evidence="4">
    <location>
        <begin position="304"/>
        <end position="334"/>
    </location>
</feature>
<dbReference type="Proteomes" id="UP000886865">
    <property type="component" value="Unassembled WGS sequence"/>
</dbReference>
<proteinExistence type="predicted"/>
<dbReference type="PROSITE" id="PS50109">
    <property type="entry name" value="HIS_KIN"/>
    <property type="match status" value="1"/>
</dbReference>
<dbReference type="EMBL" id="DVJQ01000063">
    <property type="protein sequence ID" value="HIS74826.1"/>
    <property type="molecule type" value="Genomic_DNA"/>
</dbReference>
<dbReference type="Gene3D" id="3.30.565.10">
    <property type="entry name" value="Histidine kinase-like ATPase, C-terminal domain"/>
    <property type="match status" value="1"/>
</dbReference>
<evidence type="ECO:0000256" key="1">
    <source>
        <dbReference type="ARBA" id="ARBA00000085"/>
    </source>
</evidence>
<reference evidence="6" key="1">
    <citation type="submission" date="2020-10" db="EMBL/GenBank/DDBJ databases">
        <authorList>
            <person name="Gilroy R."/>
        </authorList>
    </citation>
    <scope>NUCLEOTIDE SEQUENCE</scope>
    <source>
        <strain evidence="6">CHK152-2871</strain>
    </source>
</reference>
<comment type="caution">
    <text evidence="6">The sequence shown here is derived from an EMBL/GenBank/DDBJ whole genome shotgun (WGS) entry which is preliminary data.</text>
</comment>
<dbReference type="Pfam" id="PF02518">
    <property type="entry name" value="HATPase_c"/>
    <property type="match status" value="1"/>
</dbReference>
<dbReference type="SUPFAM" id="SSF55781">
    <property type="entry name" value="GAF domain-like"/>
    <property type="match status" value="1"/>
</dbReference>
<evidence type="ECO:0000256" key="2">
    <source>
        <dbReference type="ARBA" id="ARBA00012438"/>
    </source>
</evidence>
<evidence type="ECO:0000259" key="5">
    <source>
        <dbReference type="PROSITE" id="PS50109"/>
    </source>
</evidence>
<dbReference type="SUPFAM" id="SSF47384">
    <property type="entry name" value="Homodimeric domain of signal transducing histidine kinase"/>
    <property type="match status" value="1"/>
</dbReference>
<feature type="coiled-coil region" evidence="4">
    <location>
        <begin position="116"/>
        <end position="143"/>
    </location>
</feature>